<organism evidence="3 4">
    <name type="scientific">Neolentinus lepideus HHB14362 ss-1</name>
    <dbReference type="NCBI Taxonomy" id="1314782"/>
    <lineage>
        <taxon>Eukaryota</taxon>
        <taxon>Fungi</taxon>
        <taxon>Dikarya</taxon>
        <taxon>Basidiomycota</taxon>
        <taxon>Agaricomycotina</taxon>
        <taxon>Agaricomycetes</taxon>
        <taxon>Gloeophyllales</taxon>
        <taxon>Gloeophyllaceae</taxon>
        <taxon>Neolentinus</taxon>
    </lineage>
</organism>
<dbReference type="AlphaFoldDB" id="A0A165SH28"/>
<evidence type="ECO:0000256" key="2">
    <source>
        <dbReference type="SAM" id="SignalP"/>
    </source>
</evidence>
<dbReference type="InParanoid" id="A0A165SH28"/>
<reference evidence="3 4" key="1">
    <citation type="journal article" date="2016" name="Mol. Biol. Evol.">
        <title>Comparative Genomics of Early-Diverging Mushroom-Forming Fungi Provides Insights into the Origins of Lignocellulose Decay Capabilities.</title>
        <authorList>
            <person name="Nagy L.G."/>
            <person name="Riley R."/>
            <person name="Tritt A."/>
            <person name="Adam C."/>
            <person name="Daum C."/>
            <person name="Floudas D."/>
            <person name="Sun H."/>
            <person name="Yadav J.S."/>
            <person name="Pangilinan J."/>
            <person name="Larsson K.H."/>
            <person name="Matsuura K."/>
            <person name="Barry K."/>
            <person name="Labutti K."/>
            <person name="Kuo R."/>
            <person name="Ohm R.A."/>
            <person name="Bhattacharya S.S."/>
            <person name="Shirouzu T."/>
            <person name="Yoshinaga Y."/>
            <person name="Martin F.M."/>
            <person name="Grigoriev I.V."/>
            <person name="Hibbett D.S."/>
        </authorList>
    </citation>
    <scope>NUCLEOTIDE SEQUENCE [LARGE SCALE GENOMIC DNA]</scope>
    <source>
        <strain evidence="3 4">HHB14362 ss-1</strain>
    </source>
</reference>
<feature type="transmembrane region" description="Helical" evidence="1">
    <location>
        <begin position="64"/>
        <end position="83"/>
    </location>
</feature>
<feature type="transmembrane region" description="Helical" evidence="1">
    <location>
        <begin position="90"/>
        <end position="110"/>
    </location>
</feature>
<keyword evidence="1" id="KW-1133">Transmembrane helix</keyword>
<keyword evidence="1" id="KW-0812">Transmembrane</keyword>
<sequence>MPSIFVRFVVWTGFCFCISGCHQSILSSSLLLDTFSAEFLFHFLSHRTCLILSPSVRTYLSSTILSLSVLLLSIVSLSSFVVVHLHRTCLFLDFLLATMPMACFILQLTFFTVQVALFLFLIAHGYIVSPVSSLSATNMYVCLSGMIQHKDCHLNLLLKHPWQTWEIPSLIFKEV</sequence>
<proteinExistence type="predicted"/>
<name>A0A165SH28_9AGAM</name>
<keyword evidence="2" id="KW-0732">Signal</keyword>
<evidence type="ECO:0000313" key="4">
    <source>
        <dbReference type="Proteomes" id="UP000076761"/>
    </source>
</evidence>
<keyword evidence="4" id="KW-1185">Reference proteome</keyword>
<gene>
    <name evidence="3" type="ORF">NEOLEDRAFT_368219</name>
</gene>
<evidence type="ECO:0000256" key="1">
    <source>
        <dbReference type="SAM" id="Phobius"/>
    </source>
</evidence>
<feature type="signal peptide" evidence="2">
    <location>
        <begin position="1"/>
        <end position="23"/>
    </location>
</feature>
<accession>A0A165SH28</accession>
<protein>
    <submittedName>
        <fullName evidence="3">Uncharacterized protein</fullName>
    </submittedName>
</protein>
<feature type="chain" id="PRO_5007866577" evidence="2">
    <location>
        <begin position="24"/>
        <end position="175"/>
    </location>
</feature>
<dbReference type="EMBL" id="KV425573">
    <property type="protein sequence ID" value="KZT25151.1"/>
    <property type="molecule type" value="Genomic_DNA"/>
</dbReference>
<feature type="transmembrane region" description="Helical" evidence="1">
    <location>
        <begin position="116"/>
        <end position="141"/>
    </location>
</feature>
<dbReference type="Proteomes" id="UP000076761">
    <property type="component" value="Unassembled WGS sequence"/>
</dbReference>
<evidence type="ECO:0000313" key="3">
    <source>
        <dbReference type="EMBL" id="KZT25151.1"/>
    </source>
</evidence>
<keyword evidence="1" id="KW-0472">Membrane</keyword>